<evidence type="ECO:0000259" key="4">
    <source>
        <dbReference type="Pfam" id="PF02954"/>
    </source>
</evidence>
<accession>A0A2S9GV13</accession>
<dbReference type="RefSeq" id="WP_105533439.1">
    <property type="nucleotide sequence ID" value="NZ_PUGF01000021.1"/>
</dbReference>
<evidence type="ECO:0000256" key="3">
    <source>
        <dbReference type="ARBA" id="ARBA00029540"/>
    </source>
</evidence>
<dbReference type="Pfam" id="PF02954">
    <property type="entry name" value="HTH_8"/>
    <property type="match status" value="1"/>
</dbReference>
<dbReference type="InterPro" id="IPR050207">
    <property type="entry name" value="Trans_regulatory_Fis"/>
</dbReference>
<dbReference type="AlphaFoldDB" id="A0A2S9GV13"/>
<reference evidence="5 6" key="1">
    <citation type="submission" date="2018-02" db="EMBL/GenBank/DDBJ databases">
        <title>Solimicrobium silvestre gen. nov., sp. nov., isolated from alpine forest soil.</title>
        <authorList>
            <person name="Margesin R."/>
            <person name="Albuquerque L."/>
            <person name="Zhang D.-C."/>
            <person name="Froufe H.J.C."/>
            <person name="Severino R."/>
            <person name="Roxo I."/>
            <person name="Egas C."/>
            <person name="Da Costa M.S."/>
        </authorList>
    </citation>
    <scope>NUCLEOTIDE SEQUENCE [LARGE SCALE GENOMIC DNA]</scope>
    <source>
        <strain evidence="5 6">S20-91</strain>
    </source>
</reference>
<sequence>MSKDNIQDAVSKNLEKYFRDLGEQPASNIYDMVVLAVEKPMLEMVMTRAESNQSQAADMLGINRNTLRKKLQQHGLI</sequence>
<dbReference type="PRINTS" id="PR01590">
    <property type="entry name" value="HTHFIS"/>
</dbReference>
<protein>
    <recommendedName>
        <fullName evidence="3">Putative Fis-like DNA-binding protein</fullName>
    </recommendedName>
</protein>
<comment type="caution">
    <text evidence="5">The sequence shown here is derived from an EMBL/GenBank/DDBJ whole genome shotgun (WGS) entry which is preliminary data.</text>
</comment>
<evidence type="ECO:0000256" key="1">
    <source>
        <dbReference type="ARBA" id="ARBA00008559"/>
    </source>
</evidence>
<evidence type="ECO:0000313" key="6">
    <source>
        <dbReference type="Proteomes" id="UP000237839"/>
    </source>
</evidence>
<dbReference type="PANTHER" id="PTHR47918">
    <property type="entry name" value="DNA-BINDING PROTEIN FIS"/>
    <property type="match status" value="1"/>
</dbReference>
<dbReference type="PANTHER" id="PTHR47918:SF1">
    <property type="entry name" value="DNA-BINDING PROTEIN FIS"/>
    <property type="match status" value="1"/>
</dbReference>
<dbReference type="GO" id="GO:0043565">
    <property type="term" value="F:sequence-specific DNA binding"/>
    <property type="evidence" value="ECO:0007669"/>
    <property type="project" value="InterPro"/>
</dbReference>
<proteinExistence type="inferred from homology"/>
<evidence type="ECO:0000256" key="2">
    <source>
        <dbReference type="ARBA" id="ARBA00023125"/>
    </source>
</evidence>
<dbReference type="SUPFAM" id="SSF46689">
    <property type="entry name" value="Homeodomain-like"/>
    <property type="match status" value="1"/>
</dbReference>
<keyword evidence="6" id="KW-1185">Reference proteome</keyword>
<dbReference type="Gene3D" id="1.10.10.60">
    <property type="entry name" value="Homeodomain-like"/>
    <property type="match status" value="1"/>
</dbReference>
<organism evidence="5 6">
    <name type="scientific">Solimicrobium silvestre</name>
    <dbReference type="NCBI Taxonomy" id="2099400"/>
    <lineage>
        <taxon>Bacteria</taxon>
        <taxon>Pseudomonadati</taxon>
        <taxon>Pseudomonadota</taxon>
        <taxon>Betaproteobacteria</taxon>
        <taxon>Burkholderiales</taxon>
        <taxon>Oxalobacteraceae</taxon>
        <taxon>Solimicrobium</taxon>
    </lineage>
</organism>
<dbReference type="EMBL" id="PUGF01000021">
    <property type="protein sequence ID" value="PRC91572.1"/>
    <property type="molecule type" value="Genomic_DNA"/>
</dbReference>
<dbReference type="PIRSF" id="PIRSF002097">
    <property type="entry name" value="DNA-binding_Fis"/>
    <property type="match status" value="1"/>
</dbReference>
<comment type="similarity">
    <text evidence="1">Belongs to the transcriptional regulatory Fis family.</text>
</comment>
<name>A0A2S9GV13_9BURK</name>
<dbReference type="InterPro" id="IPR005412">
    <property type="entry name" value="Fis_DNA-bd"/>
</dbReference>
<gene>
    <name evidence="5" type="ORF">S2091_3688</name>
</gene>
<keyword evidence="2" id="KW-0238">DNA-binding</keyword>
<dbReference type="Proteomes" id="UP000237839">
    <property type="component" value="Unassembled WGS sequence"/>
</dbReference>
<dbReference type="InterPro" id="IPR009057">
    <property type="entry name" value="Homeodomain-like_sf"/>
</dbReference>
<dbReference type="GO" id="GO:0006355">
    <property type="term" value="P:regulation of DNA-templated transcription"/>
    <property type="evidence" value="ECO:0007669"/>
    <property type="project" value="InterPro"/>
</dbReference>
<dbReference type="OrthoDB" id="9802388at2"/>
<evidence type="ECO:0000313" key="5">
    <source>
        <dbReference type="EMBL" id="PRC91572.1"/>
    </source>
</evidence>
<dbReference type="InterPro" id="IPR002197">
    <property type="entry name" value="HTH_Fis"/>
</dbReference>
<feature type="domain" description="DNA binding HTH" evidence="4">
    <location>
        <begin position="37"/>
        <end position="73"/>
    </location>
</feature>